<keyword evidence="4" id="KW-1185">Reference proteome</keyword>
<evidence type="ECO:0000313" key="3">
    <source>
        <dbReference type="EMBL" id="KAA8912770.1"/>
    </source>
</evidence>
<evidence type="ECO:0000313" key="4">
    <source>
        <dbReference type="Proteomes" id="UP000326924"/>
    </source>
</evidence>
<keyword evidence="1" id="KW-0234">DNA repair</keyword>
<comment type="caution">
    <text evidence="3">The sequence shown here is derived from an EMBL/GenBank/DDBJ whole genome shotgun (WGS) entry which is preliminary data.</text>
</comment>
<dbReference type="GO" id="GO:0043139">
    <property type="term" value="F:5'-3' DNA helicase activity"/>
    <property type="evidence" value="ECO:0007669"/>
    <property type="project" value="UniProtKB-EC"/>
</dbReference>
<protein>
    <recommendedName>
        <fullName evidence="1">ATP-dependent DNA helicase</fullName>
        <ecNumber evidence="1">5.6.2.3</ecNumber>
    </recommendedName>
</protein>
<dbReference type="GO" id="GO:0006310">
    <property type="term" value="P:DNA recombination"/>
    <property type="evidence" value="ECO:0007669"/>
    <property type="project" value="UniProtKB-KW"/>
</dbReference>
<dbReference type="Proteomes" id="UP000326924">
    <property type="component" value="Unassembled WGS sequence"/>
</dbReference>
<keyword evidence="1" id="KW-0067">ATP-binding</keyword>
<dbReference type="SUPFAM" id="SSF52540">
    <property type="entry name" value="P-loop containing nucleoside triphosphate hydrolases"/>
    <property type="match status" value="1"/>
</dbReference>
<dbReference type="InParanoid" id="A0A5J5F7K9"/>
<keyword evidence="1" id="KW-0378">Hydrolase</keyword>
<dbReference type="GO" id="GO:0000723">
    <property type="term" value="P:telomere maintenance"/>
    <property type="evidence" value="ECO:0007669"/>
    <property type="project" value="InterPro"/>
</dbReference>
<sequence length="100" mass="11074">MNPEQAACYHTVLDDCWSDGPHRLYFIDGKAGRGKTFLVRAICDTLRSQADIAIIAGSTALSATLYERGRTAHSGVWNPCAGCESFRVVDLRFAMLIFKF</sequence>
<keyword evidence="1" id="KW-0347">Helicase</keyword>
<organism evidence="3 4">
    <name type="scientific">Sphaerosporella brunnea</name>
    <dbReference type="NCBI Taxonomy" id="1250544"/>
    <lineage>
        <taxon>Eukaryota</taxon>
        <taxon>Fungi</taxon>
        <taxon>Dikarya</taxon>
        <taxon>Ascomycota</taxon>
        <taxon>Pezizomycotina</taxon>
        <taxon>Pezizomycetes</taxon>
        <taxon>Pezizales</taxon>
        <taxon>Pyronemataceae</taxon>
        <taxon>Sphaerosporella</taxon>
    </lineage>
</organism>
<dbReference type="GO" id="GO:0016887">
    <property type="term" value="F:ATP hydrolysis activity"/>
    <property type="evidence" value="ECO:0007669"/>
    <property type="project" value="RHEA"/>
</dbReference>
<dbReference type="EMBL" id="VXIS01000020">
    <property type="protein sequence ID" value="KAA8912770.1"/>
    <property type="molecule type" value="Genomic_DNA"/>
</dbReference>
<dbReference type="PANTHER" id="PTHR10492">
    <property type="match status" value="1"/>
</dbReference>
<accession>A0A5J5F7K9</accession>
<dbReference type="AlphaFoldDB" id="A0A5J5F7K9"/>
<comment type="catalytic activity">
    <reaction evidence="1">
        <text>ATP + H2O = ADP + phosphate + H(+)</text>
        <dbReference type="Rhea" id="RHEA:13065"/>
        <dbReference type="ChEBI" id="CHEBI:15377"/>
        <dbReference type="ChEBI" id="CHEBI:15378"/>
        <dbReference type="ChEBI" id="CHEBI:30616"/>
        <dbReference type="ChEBI" id="CHEBI:43474"/>
        <dbReference type="ChEBI" id="CHEBI:456216"/>
        <dbReference type="EC" id="5.6.2.3"/>
    </reaction>
</comment>
<dbReference type="PANTHER" id="PTHR10492:SF57">
    <property type="entry name" value="ATP-DEPENDENT DNA HELICASE"/>
    <property type="match status" value="1"/>
</dbReference>
<keyword evidence="1" id="KW-0547">Nucleotide-binding</keyword>
<gene>
    <name evidence="3" type="ORF">FN846DRAFT_772987</name>
</gene>
<keyword evidence="1" id="KW-0233">DNA recombination</keyword>
<comment type="similarity">
    <text evidence="1">Belongs to the helicase family.</text>
</comment>
<evidence type="ECO:0000259" key="2">
    <source>
        <dbReference type="Pfam" id="PF05970"/>
    </source>
</evidence>
<reference evidence="3 4" key="1">
    <citation type="submission" date="2019-09" db="EMBL/GenBank/DDBJ databases">
        <title>Draft genome of the ectomycorrhizal ascomycete Sphaerosporella brunnea.</title>
        <authorList>
            <consortium name="DOE Joint Genome Institute"/>
            <person name="Benucci G.M."/>
            <person name="Marozzi G."/>
            <person name="Antonielli L."/>
            <person name="Sanchez S."/>
            <person name="Marco P."/>
            <person name="Wang X."/>
            <person name="Falini L.B."/>
            <person name="Barry K."/>
            <person name="Haridas S."/>
            <person name="Lipzen A."/>
            <person name="Labutti K."/>
            <person name="Grigoriev I.V."/>
            <person name="Murat C."/>
            <person name="Martin F."/>
            <person name="Albertini E."/>
            <person name="Donnini D."/>
            <person name="Bonito G."/>
        </authorList>
    </citation>
    <scope>NUCLEOTIDE SEQUENCE [LARGE SCALE GENOMIC DNA]</scope>
    <source>
        <strain evidence="3 4">Sb_GMNB300</strain>
    </source>
</reference>
<name>A0A5J5F7K9_9PEZI</name>
<comment type="cofactor">
    <cofactor evidence="1">
        <name>Mg(2+)</name>
        <dbReference type="ChEBI" id="CHEBI:18420"/>
    </cofactor>
</comment>
<dbReference type="EC" id="5.6.2.3" evidence="1"/>
<dbReference type="Gene3D" id="3.40.50.300">
    <property type="entry name" value="P-loop containing nucleotide triphosphate hydrolases"/>
    <property type="match status" value="1"/>
</dbReference>
<dbReference type="InterPro" id="IPR010285">
    <property type="entry name" value="DNA_helicase_pif1-like_DEAD"/>
</dbReference>
<dbReference type="Pfam" id="PF05970">
    <property type="entry name" value="PIF1"/>
    <property type="match status" value="1"/>
</dbReference>
<dbReference type="InterPro" id="IPR027417">
    <property type="entry name" value="P-loop_NTPase"/>
</dbReference>
<dbReference type="OrthoDB" id="4332274at2759"/>
<evidence type="ECO:0000256" key="1">
    <source>
        <dbReference type="RuleBase" id="RU363044"/>
    </source>
</evidence>
<proteinExistence type="inferred from homology"/>
<keyword evidence="1" id="KW-0227">DNA damage</keyword>
<feature type="domain" description="DNA helicase Pif1-like DEAD-box helicase" evidence="2">
    <location>
        <begin position="1"/>
        <end position="76"/>
    </location>
</feature>
<dbReference type="GO" id="GO:0006281">
    <property type="term" value="P:DNA repair"/>
    <property type="evidence" value="ECO:0007669"/>
    <property type="project" value="UniProtKB-KW"/>
</dbReference>
<dbReference type="GO" id="GO:0005524">
    <property type="term" value="F:ATP binding"/>
    <property type="evidence" value="ECO:0007669"/>
    <property type="project" value="UniProtKB-KW"/>
</dbReference>